<dbReference type="KEGG" id="vbh:CMV30_14780"/>
<evidence type="ECO:0000256" key="2">
    <source>
        <dbReference type="ARBA" id="ARBA00022448"/>
    </source>
</evidence>
<dbReference type="Proteomes" id="UP000217265">
    <property type="component" value="Chromosome"/>
</dbReference>
<evidence type="ECO:0000256" key="1">
    <source>
        <dbReference type="ARBA" id="ARBA00004162"/>
    </source>
</evidence>
<evidence type="ECO:0000256" key="9">
    <source>
        <dbReference type="HAMAP-Rule" id="MF_00236"/>
    </source>
</evidence>
<dbReference type="GO" id="GO:0008320">
    <property type="term" value="F:protein transmembrane transporter activity"/>
    <property type="evidence" value="ECO:0007669"/>
    <property type="project" value="UniProtKB-UniRule"/>
</dbReference>
<keyword evidence="2 9" id="KW-0813">Transport</keyword>
<keyword evidence="7 9" id="KW-0811">Translocation</keyword>
<evidence type="ECO:0000313" key="11">
    <source>
        <dbReference type="EMBL" id="ATC66167.1"/>
    </source>
</evidence>
<dbReference type="GO" id="GO:0033281">
    <property type="term" value="C:TAT protein transport complex"/>
    <property type="evidence" value="ECO:0007669"/>
    <property type="project" value="UniProtKB-UniRule"/>
</dbReference>
<dbReference type="Pfam" id="PF02416">
    <property type="entry name" value="TatA_B_E"/>
    <property type="match status" value="1"/>
</dbReference>
<keyword evidence="4 9" id="KW-0812">Transmembrane</keyword>
<dbReference type="OrthoDB" id="9812812at2"/>
<feature type="region of interest" description="Disordered" evidence="10">
    <location>
        <begin position="38"/>
        <end position="71"/>
    </location>
</feature>
<evidence type="ECO:0000256" key="8">
    <source>
        <dbReference type="ARBA" id="ARBA00023136"/>
    </source>
</evidence>
<name>A0A290QD34_9BACT</name>
<gene>
    <name evidence="9" type="primary">tatA</name>
    <name evidence="11" type="ORF">CMV30_14780</name>
</gene>
<keyword evidence="8 9" id="KW-0472">Membrane</keyword>
<evidence type="ECO:0000256" key="10">
    <source>
        <dbReference type="SAM" id="MobiDB-lite"/>
    </source>
</evidence>
<accession>A0A290QD34</accession>
<comment type="subcellular location">
    <subcellularLocation>
        <location evidence="1 9">Cell membrane</location>
        <topology evidence="1 9">Single-pass membrane protein</topology>
    </subcellularLocation>
</comment>
<reference evidence="11 12" key="1">
    <citation type="submission" date="2017-09" db="EMBL/GenBank/DDBJ databases">
        <title>Complete genome sequence of Verrucomicrobial strain HZ-65, isolated from freshwater.</title>
        <authorList>
            <person name="Choi A."/>
        </authorList>
    </citation>
    <scope>NUCLEOTIDE SEQUENCE [LARGE SCALE GENOMIC DNA]</scope>
    <source>
        <strain evidence="11 12">HZ-65</strain>
    </source>
</reference>
<sequence>MGMGSTELIVLLLIVLLLFGGAKLPSLARGLGQSIKEFKKASKGEDEEPAAQSTATETSKKAETTKTHGAN</sequence>
<evidence type="ECO:0000256" key="7">
    <source>
        <dbReference type="ARBA" id="ARBA00023010"/>
    </source>
</evidence>
<evidence type="ECO:0000256" key="4">
    <source>
        <dbReference type="ARBA" id="ARBA00022692"/>
    </source>
</evidence>
<protein>
    <recommendedName>
        <fullName evidence="9">Sec-independent protein translocase protein TatA</fullName>
    </recommendedName>
</protein>
<dbReference type="InterPro" id="IPR006312">
    <property type="entry name" value="TatA/E"/>
</dbReference>
<dbReference type="Gene3D" id="1.20.5.3310">
    <property type="match status" value="1"/>
</dbReference>
<dbReference type="NCBIfam" id="TIGR01411">
    <property type="entry name" value="tatAE"/>
    <property type="match status" value="1"/>
</dbReference>
<dbReference type="PANTHER" id="PTHR42982:SF1">
    <property type="entry name" value="SEC-INDEPENDENT PROTEIN TRANSLOCASE PROTEIN TATA"/>
    <property type="match status" value="1"/>
</dbReference>
<comment type="similarity">
    <text evidence="9">Belongs to the TatA/E family.</text>
</comment>
<evidence type="ECO:0000256" key="5">
    <source>
        <dbReference type="ARBA" id="ARBA00022927"/>
    </source>
</evidence>
<dbReference type="AlphaFoldDB" id="A0A290QD34"/>
<dbReference type="InterPro" id="IPR003369">
    <property type="entry name" value="TatA/B/E"/>
</dbReference>
<dbReference type="HAMAP" id="MF_00236">
    <property type="entry name" value="TatA_E"/>
    <property type="match status" value="1"/>
</dbReference>
<keyword evidence="12" id="KW-1185">Reference proteome</keyword>
<keyword evidence="6 9" id="KW-1133">Transmembrane helix</keyword>
<organism evidence="11 12">
    <name type="scientific">Nibricoccus aquaticus</name>
    <dbReference type="NCBI Taxonomy" id="2576891"/>
    <lineage>
        <taxon>Bacteria</taxon>
        <taxon>Pseudomonadati</taxon>
        <taxon>Verrucomicrobiota</taxon>
        <taxon>Opitutia</taxon>
        <taxon>Opitutales</taxon>
        <taxon>Opitutaceae</taxon>
        <taxon>Nibricoccus</taxon>
    </lineage>
</organism>
<proteinExistence type="inferred from homology"/>
<evidence type="ECO:0000256" key="6">
    <source>
        <dbReference type="ARBA" id="ARBA00022989"/>
    </source>
</evidence>
<comment type="subunit">
    <text evidence="9">Forms a complex with TatC.</text>
</comment>
<dbReference type="PANTHER" id="PTHR42982">
    <property type="entry name" value="SEC-INDEPENDENT PROTEIN TRANSLOCASE PROTEIN TATA"/>
    <property type="match status" value="1"/>
</dbReference>
<feature type="compositionally biased region" description="Basic and acidic residues" evidence="10">
    <location>
        <begin position="58"/>
        <end position="71"/>
    </location>
</feature>
<keyword evidence="3 9" id="KW-1003">Cell membrane</keyword>
<comment type="function">
    <text evidence="9">Part of the twin-arginine translocation (Tat) system that transports large folded proteins containing a characteristic twin-arginine motif in their signal peptide across membranes. TatA could form the protein-conducting channel of the Tat system.</text>
</comment>
<dbReference type="EMBL" id="CP023344">
    <property type="protein sequence ID" value="ATC66167.1"/>
    <property type="molecule type" value="Genomic_DNA"/>
</dbReference>
<evidence type="ECO:0000256" key="3">
    <source>
        <dbReference type="ARBA" id="ARBA00022475"/>
    </source>
</evidence>
<keyword evidence="5 9" id="KW-0653">Protein transport</keyword>
<evidence type="ECO:0000313" key="12">
    <source>
        <dbReference type="Proteomes" id="UP000217265"/>
    </source>
</evidence>
<dbReference type="GO" id="GO:0043953">
    <property type="term" value="P:protein transport by the Tat complex"/>
    <property type="evidence" value="ECO:0007669"/>
    <property type="project" value="UniProtKB-UniRule"/>
</dbReference>